<dbReference type="Gene3D" id="1.10.10.10">
    <property type="entry name" value="Winged helix-like DNA-binding domain superfamily/Winged helix DNA-binding domain"/>
    <property type="match status" value="1"/>
</dbReference>
<dbReference type="Proteomes" id="UP000282060">
    <property type="component" value="Unassembled WGS sequence"/>
</dbReference>
<dbReference type="AlphaFoldDB" id="A0A3S0K1Q6"/>
<dbReference type="GO" id="GO:0003677">
    <property type="term" value="F:DNA binding"/>
    <property type="evidence" value="ECO:0007669"/>
    <property type="project" value="UniProtKB-KW"/>
</dbReference>
<comment type="caution">
    <text evidence="6">The sequence shown here is derived from an EMBL/GenBank/DDBJ whole genome shotgun (WGS) entry which is preliminary data.</text>
</comment>
<dbReference type="OrthoDB" id="646694at2"/>
<evidence type="ECO:0000256" key="3">
    <source>
        <dbReference type="ARBA" id="ARBA00023125"/>
    </source>
</evidence>
<evidence type="ECO:0000313" key="7">
    <source>
        <dbReference type="Proteomes" id="UP000282060"/>
    </source>
</evidence>
<dbReference type="EMBL" id="RXNV01000002">
    <property type="protein sequence ID" value="RTR33737.1"/>
    <property type="molecule type" value="Genomic_DNA"/>
</dbReference>
<evidence type="ECO:0000313" key="6">
    <source>
        <dbReference type="EMBL" id="RTR33737.1"/>
    </source>
</evidence>
<dbReference type="InterPro" id="IPR000847">
    <property type="entry name" value="LysR_HTH_N"/>
</dbReference>
<dbReference type="FunFam" id="1.10.10.10:FF:000001">
    <property type="entry name" value="LysR family transcriptional regulator"/>
    <property type="match status" value="1"/>
</dbReference>
<accession>A0A3S0K1Q6</accession>
<comment type="similarity">
    <text evidence="1">Belongs to the LysR transcriptional regulatory family.</text>
</comment>
<dbReference type="GO" id="GO:0032993">
    <property type="term" value="C:protein-DNA complex"/>
    <property type="evidence" value="ECO:0007669"/>
    <property type="project" value="TreeGrafter"/>
</dbReference>
<dbReference type="PROSITE" id="PS50931">
    <property type="entry name" value="HTH_LYSR"/>
    <property type="match status" value="1"/>
</dbReference>
<proteinExistence type="inferred from homology"/>
<reference evidence="6 7" key="1">
    <citation type="submission" date="2018-12" db="EMBL/GenBank/DDBJ databases">
        <authorList>
            <person name="Yu L."/>
        </authorList>
    </citation>
    <scope>NUCLEOTIDE SEQUENCE [LARGE SCALE GENOMIC DNA]</scope>
    <source>
        <strain evidence="6 7">HAW-EB5</strain>
    </source>
</reference>
<dbReference type="Gene3D" id="3.40.190.10">
    <property type="entry name" value="Periplasmic binding protein-like II"/>
    <property type="match status" value="2"/>
</dbReference>
<evidence type="ECO:0000256" key="1">
    <source>
        <dbReference type="ARBA" id="ARBA00009437"/>
    </source>
</evidence>
<keyword evidence="7" id="KW-1185">Reference proteome</keyword>
<organism evidence="6 7">
    <name type="scientific">Shewanella atlantica</name>
    <dbReference type="NCBI Taxonomy" id="271099"/>
    <lineage>
        <taxon>Bacteria</taxon>
        <taxon>Pseudomonadati</taxon>
        <taxon>Pseudomonadota</taxon>
        <taxon>Gammaproteobacteria</taxon>
        <taxon>Alteromonadales</taxon>
        <taxon>Shewanellaceae</taxon>
        <taxon>Shewanella</taxon>
    </lineage>
</organism>
<keyword evidence="4" id="KW-0804">Transcription</keyword>
<keyword evidence="3" id="KW-0238">DNA-binding</keyword>
<dbReference type="PANTHER" id="PTHR30346:SF27">
    <property type="entry name" value="HTH-TYPE TRANSCRIPTIONAL REGULATOR XAPR"/>
    <property type="match status" value="1"/>
</dbReference>
<sequence length="310" mass="35023">MDINENVLSGRITLKMLRYFYAVSQCMHFGRAAEQLNISKSPLSAQIKELESVLDVILFERTTRHVQLTEVGLLLEQECALLFDMFRDSINKVTQAGREIDKTINIGLMSSIFWAGFGAALREFKKNHPEYVFNFIELAPQKQKQALIEHSIDIGLARFADTRNIHPLSAKLLYAEPMCVVVSDENPLKMNKSLSLDELIDEEFVFINRTNSASTDMIIKSLLDCGFYPKVAQEVIEPTTLMAVVATSAMVSIVPQSYCQHQWQNVCFIPLKEAISADICAIYDSRSKRESVSEFLKVIPTLLSQQNISS</sequence>
<dbReference type="GO" id="GO:0003700">
    <property type="term" value="F:DNA-binding transcription factor activity"/>
    <property type="evidence" value="ECO:0007669"/>
    <property type="project" value="InterPro"/>
</dbReference>
<evidence type="ECO:0000256" key="2">
    <source>
        <dbReference type="ARBA" id="ARBA00023015"/>
    </source>
</evidence>
<dbReference type="PANTHER" id="PTHR30346">
    <property type="entry name" value="TRANSCRIPTIONAL DUAL REGULATOR HCAR-RELATED"/>
    <property type="match status" value="1"/>
</dbReference>
<feature type="domain" description="HTH lysR-type" evidence="5">
    <location>
        <begin position="12"/>
        <end position="69"/>
    </location>
</feature>
<dbReference type="InterPro" id="IPR037409">
    <property type="entry name" value="XapR_PBP2"/>
</dbReference>
<dbReference type="CDD" id="cd08449">
    <property type="entry name" value="PBP2_XapR"/>
    <property type="match status" value="1"/>
</dbReference>
<dbReference type="PRINTS" id="PR00039">
    <property type="entry name" value="HTHLYSR"/>
</dbReference>
<evidence type="ECO:0000259" key="5">
    <source>
        <dbReference type="PROSITE" id="PS50931"/>
    </source>
</evidence>
<dbReference type="RefSeq" id="WP_126505286.1">
    <property type="nucleotide sequence ID" value="NZ_RXNV01000002.1"/>
</dbReference>
<dbReference type="Pfam" id="PF00126">
    <property type="entry name" value="HTH_1"/>
    <property type="match status" value="1"/>
</dbReference>
<name>A0A3S0K1Q6_9GAMM</name>
<dbReference type="InterPro" id="IPR036390">
    <property type="entry name" value="WH_DNA-bd_sf"/>
</dbReference>
<evidence type="ECO:0000256" key="4">
    <source>
        <dbReference type="ARBA" id="ARBA00023163"/>
    </source>
</evidence>
<dbReference type="InterPro" id="IPR036388">
    <property type="entry name" value="WH-like_DNA-bd_sf"/>
</dbReference>
<keyword evidence="2" id="KW-0805">Transcription regulation</keyword>
<dbReference type="Pfam" id="PF03466">
    <property type="entry name" value="LysR_substrate"/>
    <property type="match status" value="1"/>
</dbReference>
<dbReference type="SUPFAM" id="SSF53850">
    <property type="entry name" value="Periplasmic binding protein-like II"/>
    <property type="match status" value="1"/>
</dbReference>
<gene>
    <name evidence="6" type="ORF">EKG39_08570</name>
</gene>
<protein>
    <submittedName>
        <fullName evidence="6">LysR family transcriptional regulator</fullName>
    </submittedName>
</protein>
<dbReference type="InterPro" id="IPR005119">
    <property type="entry name" value="LysR_subst-bd"/>
</dbReference>
<dbReference type="SUPFAM" id="SSF46785">
    <property type="entry name" value="Winged helix' DNA-binding domain"/>
    <property type="match status" value="1"/>
</dbReference>